<dbReference type="AlphaFoldDB" id="F8PCI2"/>
<feature type="domain" description="F-box" evidence="1">
    <location>
        <begin position="3"/>
        <end position="52"/>
    </location>
</feature>
<dbReference type="HOGENOM" id="CLU_019366_1_0_1"/>
<dbReference type="GeneID" id="18821428"/>
<evidence type="ECO:0000259" key="1">
    <source>
        <dbReference type="PROSITE" id="PS50181"/>
    </source>
</evidence>
<dbReference type="Pfam" id="PF00646">
    <property type="entry name" value="F-box"/>
    <property type="match status" value="1"/>
</dbReference>
<dbReference type="EMBL" id="GL945444">
    <property type="protein sequence ID" value="EGO19380.1"/>
    <property type="molecule type" value="Genomic_DNA"/>
</dbReference>
<dbReference type="PROSITE" id="PS50181">
    <property type="entry name" value="FBOX"/>
    <property type="match status" value="1"/>
</dbReference>
<sequence length="421" mass="48945">MPHVTFIGLPSEILEQILFSCDPIDVASFAQVSRLSRELVYNTSDAHFWRELYLAQALDDPRTAVTRLGTARLNIDWRGELQRIIRARTVVNNIALCRPHERCTIIQTLLDMVCNVRPSPYADSDQISDNIEWVKALLGGGYFLHHRRWQISFQEEQLRAHLHTCFGLTHHDTTLMSRTESRAIVYNLQHYGPQNEYGPYMMDGSGRVDWVIMQAIHHVLSMHLYDANEDEEDDFEYDIFPMSLPYVQSIIPRGLNLDEDEDWADVEGLWQIAYCFMDHRDLLRFNNYDQANQGELNYSVFEGEFEETYRTVDVYFRVINVEPDPAHPTRPVINYVGEMDGHFTVMGWVKLTPDNQIRWHFVAGEHGQFVWSGDAIQVGNVRSPFGVCGAWTTVFHDPSDPIGPFYMQRNYSFDDDYGMRE</sequence>
<proteinExistence type="predicted"/>
<dbReference type="CDD" id="cd09917">
    <property type="entry name" value="F-box_SF"/>
    <property type="match status" value="1"/>
</dbReference>
<evidence type="ECO:0000313" key="3">
    <source>
        <dbReference type="Proteomes" id="UP000008064"/>
    </source>
</evidence>
<organism evidence="3">
    <name type="scientific">Serpula lacrymans var. lacrymans (strain S7.9)</name>
    <name type="common">Dry rot fungus</name>
    <dbReference type="NCBI Taxonomy" id="578457"/>
    <lineage>
        <taxon>Eukaryota</taxon>
        <taxon>Fungi</taxon>
        <taxon>Dikarya</taxon>
        <taxon>Basidiomycota</taxon>
        <taxon>Agaricomycotina</taxon>
        <taxon>Agaricomycetes</taxon>
        <taxon>Agaricomycetidae</taxon>
        <taxon>Boletales</taxon>
        <taxon>Coniophorineae</taxon>
        <taxon>Serpulaceae</taxon>
        <taxon>Serpula</taxon>
    </lineage>
</organism>
<dbReference type="KEGG" id="sla:SERLADRAFT_479886"/>
<protein>
    <recommendedName>
        <fullName evidence="1">F-box domain-containing protein</fullName>
    </recommendedName>
</protein>
<dbReference type="InterPro" id="IPR001810">
    <property type="entry name" value="F-box_dom"/>
</dbReference>
<dbReference type="Gene3D" id="1.20.1280.50">
    <property type="match status" value="1"/>
</dbReference>
<evidence type="ECO:0000313" key="2">
    <source>
        <dbReference type="EMBL" id="EGO19380.1"/>
    </source>
</evidence>
<dbReference type="OrthoDB" id="3226064at2759"/>
<dbReference type="Proteomes" id="UP000008064">
    <property type="component" value="Unassembled WGS sequence"/>
</dbReference>
<dbReference type="RefSeq" id="XP_007324101.1">
    <property type="nucleotide sequence ID" value="XM_007324039.1"/>
</dbReference>
<dbReference type="SUPFAM" id="SSF81383">
    <property type="entry name" value="F-box domain"/>
    <property type="match status" value="1"/>
</dbReference>
<name>F8PCI2_SERL9</name>
<reference evidence="3" key="1">
    <citation type="journal article" date="2011" name="Science">
        <title>The plant cell wall-decomposing machinery underlies the functional diversity of forest fungi.</title>
        <authorList>
            <person name="Eastwood D.C."/>
            <person name="Floudas D."/>
            <person name="Binder M."/>
            <person name="Majcherczyk A."/>
            <person name="Schneider P."/>
            <person name="Aerts A."/>
            <person name="Asiegbu F.O."/>
            <person name="Baker S.E."/>
            <person name="Barry K."/>
            <person name="Bendiksby M."/>
            <person name="Blumentritt M."/>
            <person name="Coutinho P.M."/>
            <person name="Cullen D."/>
            <person name="de Vries R.P."/>
            <person name="Gathman A."/>
            <person name="Goodell B."/>
            <person name="Henrissat B."/>
            <person name="Ihrmark K."/>
            <person name="Kauserud H."/>
            <person name="Kohler A."/>
            <person name="LaButti K."/>
            <person name="Lapidus A."/>
            <person name="Lavin J.L."/>
            <person name="Lee Y.-H."/>
            <person name="Lindquist E."/>
            <person name="Lilly W."/>
            <person name="Lucas S."/>
            <person name="Morin E."/>
            <person name="Murat C."/>
            <person name="Oguiza J.A."/>
            <person name="Park J."/>
            <person name="Pisabarro A.G."/>
            <person name="Riley R."/>
            <person name="Rosling A."/>
            <person name="Salamov A."/>
            <person name="Schmidt O."/>
            <person name="Schmutz J."/>
            <person name="Skrede I."/>
            <person name="Stenlid J."/>
            <person name="Wiebenga A."/>
            <person name="Xie X."/>
            <person name="Kuees U."/>
            <person name="Hibbett D.S."/>
            <person name="Hoffmeister D."/>
            <person name="Hoegberg N."/>
            <person name="Martin F."/>
            <person name="Grigoriev I.V."/>
            <person name="Watkinson S.C."/>
        </authorList>
    </citation>
    <scope>NUCLEOTIDE SEQUENCE [LARGE SCALE GENOMIC DNA]</scope>
    <source>
        <strain evidence="3">S7.9</strain>
    </source>
</reference>
<dbReference type="InterPro" id="IPR036047">
    <property type="entry name" value="F-box-like_dom_sf"/>
</dbReference>
<accession>F8PCI2</accession>
<gene>
    <name evidence="2" type="ORF">SERLADRAFT_479886</name>
</gene>